<comment type="caution">
    <text evidence="1">The sequence shown here is derived from an EMBL/GenBank/DDBJ whole genome shotgun (WGS) entry which is preliminary data.</text>
</comment>
<dbReference type="InterPro" id="IPR029058">
    <property type="entry name" value="AB_hydrolase_fold"/>
</dbReference>
<evidence type="ECO:0000313" key="1">
    <source>
        <dbReference type="EMBL" id="GHO58041.1"/>
    </source>
</evidence>
<dbReference type="RefSeq" id="WP_201374313.1">
    <property type="nucleotide sequence ID" value="NZ_BNJG01000002.1"/>
</dbReference>
<dbReference type="EMBL" id="BNJG01000002">
    <property type="protein sequence ID" value="GHO58041.1"/>
    <property type="molecule type" value="Genomic_DNA"/>
</dbReference>
<accession>A0ABQ3UYS4</accession>
<evidence type="ECO:0000313" key="2">
    <source>
        <dbReference type="Proteomes" id="UP000654345"/>
    </source>
</evidence>
<keyword evidence="2" id="KW-1185">Reference proteome</keyword>
<dbReference type="Proteomes" id="UP000654345">
    <property type="component" value="Unassembled WGS sequence"/>
</dbReference>
<proteinExistence type="predicted"/>
<sequence>MLFKTAAVAWKSLPTWYLLSQNDRIIPPETQQMLANRMKATTISVVSSYVSIVSHSF</sequence>
<dbReference type="Gene3D" id="3.40.50.1820">
    <property type="entry name" value="alpha/beta hydrolase"/>
    <property type="match status" value="1"/>
</dbReference>
<gene>
    <name evidence="1" type="ORF">KSB_65160</name>
</gene>
<organism evidence="1 2">
    <name type="scientific">Ktedonobacter robiniae</name>
    <dbReference type="NCBI Taxonomy" id="2778365"/>
    <lineage>
        <taxon>Bacteria</taxon>
        <taxon>Bacillati</taxon>
        <taxon>Chloroflexota</taxon>
        <taxon>Ktedonobacteria</taxon>
        <taxon>Ktedonobacterales</taxon>
        <taxon>Ktedonobacteraceae</taxon>
        <taxon>Ktedonobacter</taxon>
    </lineage>
</organism>
<reference evidence="1 2" key="1">
    <citation type="journal article" date="2021" name="Int. J. Syst. Evol. Microbiol.">
        <title>Reticulibacter mediterranei gen. nov., sp. nov., within the new family Reticulibacteraceae fam. nov., and Ktedonospora formicarum gen. nov., sp. nov., Ktedonobacter robiniae sp. nov., Dictyobacter formicarum sp. nov. and Dictyobacter arantiisoli sp. nov., belonging to the class Ktedonobacteria.</title>
        <authorList>
            <person name="Yabe S."/>
            <person name="Zheng Y."/>
            <person name="Wang C.M."/>
            <person name="Sakai Y."/>
            <person name="Abe K."/>
            <person name="Yokota A."/>
            <person name="Donadio S."/>
            <person name="Cavaletti L."/>
            <person name="Monciardini P."/>
        </authorList>
    </citation>
    <scope>NUCLEOTIDE SEQUENCE [LARGE SCALE GENOMIC DNA]</scope>
    <source>
        <strain evidence="1 2">SOSP1-30</strain>
    </source>
</reference>
<protein>
    <submittedName>
        <fullName evidence="1">Uncharacterized protein</fullName>
    </submittedName>
</protein>
<name>A0ABQ3UYS4_9CHLR</name>